<gene>
    <name evidence="4" type="ORF">STIAU_6967</name>
</gene>
<reference evidence="4 5" key="1">
    <citation type="submission" date="2006-04" db="EMBL/GenBank/DDBJ databases">
        <authorList>
            <person name="Nierman W.C."/>
        </authorList>
    </citation>
    <scope>NUCLEOTIDE SEQUENCE [LARGE SCALE GENOMIC DNA]</scope>
    <source>
        <strain evidence="4 5">DW4/3-1</strain>
    </source>
</reference>
<accession>Q095R0</accession>
<dbReference type="SMART" id="SM00530">
    <property type="entry name" value="HTH_XRE"/>
    <property type="match status" value="1"/>
</dbReference>
<evidence type="ECO:0000259" key="3">
    <source>
        <dbReference type="PROSITE" id="PS50943"/>
    </source>
</evidence>
<dbReference type="PANTHER" id="PTHR46797">
    <property type="entry name" value="HTH-TYPE TRANSCRIPTIONAL REGULATOR"/>
    <property type="match status" value="1"/>
</dbReference>
<dbReference type="InterPro" id="IPR010982">
    <property type="entry name" value="Lambda_DNA-bd_dom_sf"/>
</dbReference>
<dbReference type="CDD" id="cd00093">
    <property type="entry name" value="HTH_XRE"/>
    <property type="match status" value="1"/>
</dbReference>
<dbReference type="Proteomes" id="UP000032702">
    <property type="component" value="Unassembled WGS sequence"/>
</dbReference>
<feature type="compositionally biased region" description="Polar residues" evidence="2">
    <location>
        <begin position="16"/>
        <end position="27"/>
    </location>
</feature>
<name>Q095R0_STIAD</name>
<dbReference type="GO" id="GO:0003677">
    <property type="term" value="F:DNA binding"/>
    <property type="evidence" value="ECO:0007669"/>
    <property type="project" value="UniProtKB-KW"/>
</dbReference>
<feature type="region of interest" description="Disordered" evidence="2">
    <location>
        <begin position="1"/>
        <end position="27"/>
    </location>
</feature>
<evidence type="ECO:0000313" key="5">
    <source>
        <dbReference type="Proteomes" id="UP000032702"/>
    </source>
</evidence>
<comment type="caution">
    <text evidence="4">The sequence shown here is derived from an EMBL/GenBank/DDBJ whole genome shotgun (WGS) entry which is preliminary data.</text>
</comment>
<dbReference type="GO" id="GO:0003700">
    <property type="term" value="F:DNA-binding transcription factor activity"/>
    <property type="evidence" value="ECO:0007669"/>
    <property type="project" value="TreeGrafter"/>
</dbReference>
<feature type="compositionally biased region" description="Basic and acidic residues" evidence="2">
    <location>
        <begin position="1"/>
        <end position="14"/>
    </location>
</feature>
<keyword evidence="1" id="KW-0238">DNA-binding</keyword>
<proteinExistence type="predicted"/>
<sequence length="100" mass="11154">MKDRVERRGTRDGVRCTSQRSLPPMSQRQRALALGAALRAAREKTGLSQEEVATRVELHPMTYGGIERGRLLPSVSTLTRLCVVLKVDPDDLPDLQDLQD</sequence>
<feature type="domain" description="HTH cro/C1-type" evidence="3">
    <location>
        <begin position="38"/>
        <end position="92"/>
    </location>
</feature>
<evidence type="ECO:0000256" key="2">
    <source>
        <dbReference type="SAM" id="MobiDB-lite"/>
    </source>
</evidence>
<protein>
    <submittedName>
        <fullName evidence="4">Conserved domain protein</fullName>
    </submittedName>
</protein>
<dbReference type="InterPro" id="IPR001387">
    <property type="entry name" value="Cro/C1-type_HTH"/>
</dbReference>
<dbReference type="Pfam" id="PF13560">
    <property type="entry name" value="HTH_31"/>
    <property type="match status" value="1"/>
</dbReference>
<dbReference type="GO" id="GO:0005829">
    <property type="term" value="C:cytosol"/>
    <property type="evidence" value="ECO:0007669"/>
    <property type="project" value="TreeGrafter"/>
</dbReference>
<dbReference type="PROSITE" id="PS50943">
    <property type="entry name" value="HTH_CROC1"/>
    <property type="match status" value="1"/>
</dbReference>
<evidence type="ECO:0000256" key="1">
    <source>
        <dbReference type="ARBA" id="ARBA00023125"/>
    </source>
</evidence>
<dbReference type="EMBL" id="AAMD01000032">
    <property type="protein sequence ID" value="EAU67476.1"/>
    <property type="molecule type" value="Genomic_DNA"/>
</dbReference>
<dbReference type="SUPFAM" id="SSF47413">
    <property type="entry name" value="lambda repressor-like DNA-binding domains"/>
    <property type="match status" value="1"/>
</dbReference>
<dbReference type="Gene3D" id="1.10.260.40">
    <property type="entry name" value="lambda repressor-like DNA-binding domains"/>
    <property type="match status" value="1"/>
</dbReference>
<evidence type="ECO:0000313" key="4">
    <source>
        <dbReference type="EMBL" id="EAU67476.1"/>
    </source>
</evidence>
<dbReference type="InterPro" id="IPR050807">
    <property type="entry name" value="TransReg_Diox_bact_type"/>
</dbReference>
<organism evidence="4 5">
    <name type="scientific">Stigmatella aurantiaca (strain DW4/3-1)</name>
    <dbReference type="NCBI Taxonomy" id="378806"/>
    <lineage>
        <taxon>Bacteria</taxon>
        <taxon>Pseudomonadati</taxon>
        <taxon>Myxococcota</taxon>
        <taxon>Myxococcia</taxon>
        <taxon>Myxococcales</taxon>
        <taxon>Cystobacterineae</taxon>
        <taxon>Archangiaceae</taxon>
        <taxon>Stigmatella</taxon>
    </lineage>
</organism>
<dbReference type="PANTHER" id="PTHR46797:SF1">
    <property type="entry name" value="METHYLPHOSPHONATE SYNTHASE"/>
    <property type="match status" value="1"/>
</dbReference>
<dbReference type="AlphaFoldDB" id="Q095R0"/>